<reference evidence="5" key="2">
    <citation type="journal article" date="2019" name="Genome Biol. Evol.">
        <title>Day and night: Metabolic profiles and evolutionary relationships of six axenic non-marine cyanobacteria.</title>
        <authorList>
            <person name="Will S.E."/>
            <person name="Henke P."/>
            <person name="Boedeker C."/>
            <person name="Huang S."/>
            <person name="Brinkmann H."/>
            <person name="Rohde M."/>
            <person name="Jarek M."/>
            <person name="Friedl T."/>
            <person name="Seufert S."/>
            <person name="Schumacher M."/>
            <person name="Overmann J."/>
            <person name="Neumann-Schaal M."/>
            <person name="Petersen J."/>
        </authorList>
    </citation>
    <scope>NUCLEOTIDE SEQUENCE [LARGE SCALE GENOMIC DNA]</scope>
    <source>
        <strain evidence="5">PCC 7102</strain>
    </source>
</reference>
<dbReference type="Gene3D" id="1.10.287.1120">
    <property type="entry name" value="Bipartite methylase S protein"/>
    <property type="match status" value="1"/>
</dbReference>
<dbReference type="CDD" id="cd17261">
    <property type="entry name" value="RMtype1_S_EcoKI-TRD2-CR2_like"/>
    <property type="match status" value="1"/>
</dbReference>
<dbReference type="EMBL" id="RSCL01000003">
    <property type="protein sequence ID" value="RUT08457.1"/>
    <property type="molecule type" value="Genomic_DNA"/>
</dbReference>
<dbReference type="GO" id="GO:0009307">
    <property type="term" value="P:DNA restriction-modification system"/>
    <property type="evidence" value="ECO:0007669"/>
    <property type="project" value="UniProtKB-KW"/>
</dbReference>
<feature type="domain" description="Type I restriction modification DNA specificity" evidence="4">
    <location>
        <begin position="31"/>
        <end position="201"/>
    </location>
</feature>
<dbReference type="GO" id="GO:0003677">
    <property type="term" value="F:DNA binding"/>
    <property type="evidence" value="ECO:0007669"/>
    <property type="project" value="UniProtKB-KW"/>
</dbReference>
<dbReference type="Gene3D" id="3.90.220.20">
    <property type="entry name" value="DNA methylase specificity domains"/>
    <property type="match status" value="2"/>
</dbReference>
<keyword evidence="3" id="KW-0238">DNA-binding</keyword>
<dbReference type="Proteomes" id="UP000271624">
    <property type="component" value="Unassembled WGS sequence"/>
</dbReference>
<comment type="similarity">
    <text evidence="1">Belongs to the type-I restriction system S methylase family.</text>
</comment>
<dbReference type="RefSeq" id="WP_127080259.1">
    <property type="nucleotide sequence ID" value="NZ_RSCL01000003.1"/>
</dbReference>
<evidence type="ECO:0000313" key="6">
    <source>
        <dbReference type="Proteomes" id="UP000271624"/>
    </source>
</evidence>
<dbReference type="PANTHER" id="PTHR30408">
    <property type="entry name" value="TYPE-1 RESTRICTION ENZYME ECOKI SPECIFICITY PROTEIN"/>
    <property type="match status" value="1"/>
</dbReference>
<gene>
    <name evidence="5" type="ORF">DSM106972_016250</name>
</gene>
<reference evidence="5" key="1">
    <citation type="submission" date="2018-12" db="EMBL/GenBank/DDBJ databases">
        <authorList>
            <person name="Will S."/>
            <person name="Neumann-Schaal M."/>
            <person name="Henke P."/>
        </authorList>
    </citation>
    <scope>NUCLEOTIDE SEQUENCE</scope>
    <source>
        <strain evidence="5">PCC 7102</strain>
    </source>
</reference>
<dbReference type="PANTHER" id="PTHR30408:SF12">
    <property type="entry name" value="TYPE I RESTRICTION ENZYME MJAVIII SPECIFICITY SUBUNIT"/>
    <property type="match status" value="1"/>
</dbReference>
<organism evidence="5 6">
    <name type="scientific">Dulcicalothrix desertica PCC 7102</name>
    <dbReference type="NCBI Taxonomy" id="232991"/>
    <lineage>
        <taxon>Bacteria</taxon>
        <taxon>Bacillati</taxon>
        <taxon>Cyanobacteriota</taxon>
        <taxon>Cyanophyceae</taxon>
        <taxon>Nostocales</taxon>
        <taxon>Calotrichaceae</taxon>
        <taxon>Dulcicalothrix</taxon>
    </lineage>
</organism>
<feature type="domain" description="Type I restriction modification DNA specificity" evidence="4">
    <location>
        <begin position="306"/>
        <end position="414"/>
    </location>
</feature>
<dbReference type="InterPro" id="IPR000055">
    <property type="entry name" value="Restrct_endonuc_typeI_TRD"/>
</dbReference>
<dbReference type="InterPro" id="IPR052021">
    <property type="entry name" value="Type-I_RS_S_subunit"/>
</dbReference>
<dbReference type="GO" id="GO:0004519">
    <property type="term" value="F:endonuclease activity"/>
    <property type="evidence" value="ECO:0007669"/>
    <property type="project" value="UniProtKB-KW"/>
</dbReference>
<name>A0A433VQT6_9CYAN</name>
<comment type="caution">
    <text evidence="5">The sequence shown here is derived from an EMBL/GenBank/DDBJ whole genome shotgun (WGS) entry which is preliminary data.</text>
</comment>
<evidence type="ECO:0000313" key="5">
    <source>
        <dbReference type="EMBL" id="RUT08457.1"/>
    </source>
</evidence>
<evidence type="ECO:0000259" key="4">
    <source>
        <dbReference type="Pfam" id="PF01420"/>
    </source>
</evidence>
<accession>A0A433VQT6</accession>
<evidence type="ECO:0000256" key="3">
    <source>
        <dbReference type="ARBA" id="ARBA00023125"/>
    </source>
</evidence>
<sequence>MVPNKSYQMNINNVSKEGNTRFKKTKIGEIPVGWEVVNYQDISKRLTYGFTNPMPTTDKGPWMVTATNISEGRINYNETRHTCQKAFDELLTDKSRPCIGDVLITKDGTLGRVAIVDVEGICINQSVALIQPDYTRVSSEFLAWSLQSPQMQNRLIEDAGGSTIKHIYITKLATTPVALPPLPEQKKITAVLNSMDEAIAKTQAVTDQTRKVKQGLLQQLLTRGIGHTKFKDSAIGKIPENWNVVELKKLLSKGIQNGYSPICPKEATGHWILSLGAVSPDGFDKSCVKPAPINDLKVFEFTLEPGDFLISRSNTRDRVGFSALFKGEIDNCSYPDLLMRFRVNNNLILNNFLEIYLASSTALEYLQNAAAGTSGSMVKITKSIVEKLQVPIPPLLEQEDICKTIQQIQQVIKHAHQGIERLTITKSGLMQDLLTGHVRVST</sequence>
<keyword evidence="5" id="KW-0540">Nuclease</keyword>
<dbReference type="OrthoDB" id="9815652at2"/>
<keyword evidence="5" id="KW-0378">Hydrolase</keyword>
<dbReference type="CDD" id="cd17246">
    <property type="entry name" value="RMtype1_S_SonII-TRD2-CR2_like"/>
    <property type="match status" value="1"/>
</dbReference>
<protein>
    <submittedName>
        <fullName evidence="5">Restriction endonuclease subunit S</fullName>
    </submittedName>
</protein>
<dbReference type="Pfam" id="PF01420">
    <property type="entry name" value="Methylase_S"/>
    <property type="match status" value="2"/>
</dbReference>
<keyword evidence="6" id="KW-1185">Reference proteome</keyword>
<evidence type="ECO:0000256" key="1">
    <source>
        <dbReference type="ARBA" id="ARBA00010923"/>
    </source>
</evidence>
<evidence type="ECO:0000256" key="2">
    <source>
        <dbReference type="ARBA" id="ARBA00022747"/>
    </source>
</evidence>
<dbReference type="InterPro" id="IPR044946">
    <property type="entry name" value="Restrct_endonuc_typeI_TRD_sf"/>
</dbReference>
<proteinExistence type="inferred from homology"/>
<keyword evidence="5" id="KW-0255">Endonuclease</keyword>
<dbReference type="AlphaFoldDB" id="A0A433VQT6"/>
<dbReference type="SUPFAM" id="SSF116734">
    <property type="entry name" value="DNA methylase specificity domain"/>
    <property type="match status" value="2"/>
</dbReference>
<keyword evidence="2" id="KW-0680">Restriction system</keyword>